<gene>
    <name evidence="1" type="ORF">CMN54_14615</name>
</gene>
<organism evidence="1 2">
    <name type="scientific">SAR324 cluster bacterium</name>
    <dbReference type="NCBI Taxonomy" id="2024889"/>
    <lineage>
        <taxon>Bacteria</taxon>
        <taxon>Deltaproteobacteria</taxon>
        <taxon>SAR324 cluster</taxon>
    </lineage>
</organism>
<name>A0A2D6YND3_9DELT</name>
<dbReference type="AlphaFoldDB" id="A0A2D6YND3"/>
<dbReference type="Proteomes" id="UP000226525">
    <property type="component" value="Unassembled WGS sequence"/>
</dbReference>
<accession>A0A2D6YND3</accession>
<sequence>MYRVAQNQNLVANHFLSGLKTESFAWDRKHDAICSYHPKNCSEQVLNRDFWIGGKNIRTQESRRGYDR</sequence>
<reference evidence="2" key="1">
    <citation type="submission" date="2017-09" db="EMBL/GenBank/DDBJ databases">
        <title>The Reconstruction of 2,631 Draft Metagenome-Assembled Genomes from the Global Oceans.</title>
        <authorList>
            <person name="Tully B.J."/>
            <person name="Graham E.D."/>
            <person name="Heidelberg J.F."/>
        </authorList>
    </citation>
    <scope>NUCLEOTIDE SEQUENCE [LARGE SCALE GENOMIC DNA]</scope>
</reference>
<evidence type="ECO:0000313" key="2">
    <source>
        <dbReference type="Proteomes" id="UP000226525"/>
    </source>
</evidence>
<comment type="caution">
    <text evidence="1">The sequence shown here is derived from an EMBL/GenBank/DDBJ whole genome shotgun (WGS) entry which is preliminary data.</text>
</comment>
<proteinExistence type="predicted"/>
<dbReference type="EMBL" id="NZEX01000177">
    <property type="protein sequence ID" value="MAH64642.1"/>
    <property type="molecule type" value="Genomic_DNA"/>
</dbReference>
<evidence type="ECO:0000313" key="1">
    <source>
        <dbReference type="EMBL" id="MAH64642.1"/>
    </source>
</evidence>
<protein>
    <submittedName>
        <fullName evidence="1">Uncharacterized protein</fullName>
    </submittedName>
</protein>